<keyword evidence="2" id="KW-0813">Transport</keyword>
<proteinExistence type="predicted"/>
<name>A0ABT4HRV7_MYCIR</name>
<protein>
    <submittedName>
        <fullName evidence="9">MFS transporter</fullName>
    </submittedName>
</protein>
<dbReference type="CDD" id="cd17369">
    <property type="entry name" value="MFS_ShiA_like"/>
    <property type="match status" value="1"/>
</dbReference>
<evidence type="ECO:0000259" key="8">
    <source>
        <dbReference type="PROSITE" id="PS50850"/>
    </source>
</evidence>
<reference evidence="9" key="1">
    <citation type="submission" date="2022-12" db="EMBL/GenBank/DDBJ databases">
        <title>Whole genome sequence of Mycolicibacterium iranicum strain SBH312.</title>
        <authorList>
            <person name="Jani J."/>
            <person name="Arifin Mustapha Z."/>
            <person name="Ahmed K."/>
            <person name="Kai Ling C."/>
        </authorList>
    </citation>
    <scope>NUCLEOTIDE SEQUENCE</scope>
    <source>
        <strain evidence="9">SBH312</strain>
    </source>
</reference>
<comment type="subcellular location">
    <subcellularLocation>
        <location evidence="1">Cell membrane</location>
        <topology evidence="1">Multi-pass membrane protein</topology>
    </subcellularLocation>
</comment>
<feature type="transmembrane region" description="Helical" evidence="7">
    <location>
        <begin position="95"/>
        <end position="113"/>
    </location>
</feature>
<comment type="caution">
    <text evidence="9">The sequence shown here is derived from an EMBL/GenBank/DDBJ whole genome shotgun (WGS) entry which is preliminary data.</text>
</comment>
<dbReference type="EMBL" id="JAPQYE010000032">
    <property type="protein sequence ID" value="MCZ0732479.1"/>
    <property type="molecule type" value="Genomic_DNA"/>
</dbReference>
<gene>
    <name evidence="9" type="ORF">OY187_30975</name>
</gene>
<keyword evidence="6 7" id="KW-0472">Membrane</keyword>
<evidence type="ECO:0000256" key="4">
    <source>
        <dbReference type="ARBA" id="ARBA00022692"/>
    </source>
</evidence>
<evidence type="ECO:0000313" key="9">
    <source>
        <dbReference type="EMBL" id="MCZ0732479.1"/>
    </source>
</evidence>
<evidence type="ECO:0000256" key="3">
    <source>
        <dbReference type="ARBA" id="ARBA00022475"/>
    </source>
</evidence>
<dbReference type="RefSeq" id="WP_234814099.1">
    <property type="nucleotide sequence ID" value="NZ_JAPQYE010000032.1"/>
</dbReference>
<keyword evidence="4 7" id="KW-0812">Transmembrane</keyword>
<evidence type="ECO:0000256" key="5">
    <source>
        <dbReference type="ARBA" id="ARBA00022989"/>
    </source>
</evidence>
<keyword evidence="5 7" id="KW-1133">Transmembrane helix</keyword>
<evidence type="ECO:0000256" key="2">
    <source>
        <dbReference type="ARBA" id="ARBA00022448"/>
    </source>
</evidence>
<keyword evidence="10" id="KW-1185">Reference proteome</keyword>
<evidence type="ECO:0000256" key="6">
    <source>
        <dbReference type="ARBA" id="ARBA00023136"/>
    </source>
</evidence>
<keyword evidence="3" id="KW-1003">Cell membrane</keyword>
<dbReference type="PANTHER" id="PTHR43045">
    <property type="entry name" value="SHIKIMATE TRANSPORTER"/>
    <property type="match status" value="1"/>
</dbReference>
<dbReference type="InterPro" id="IPR036259">
    <property type="entry name" value="MFS_trans_sf"/>
</dbReference>
<feature type="transmembrane region" description="Helical" evidence="7">
    <location>
        <begin position="119"/>
        <end position="139"/>
    </location>
</feature>
<dbReference type="Proteomes" id="UP001084650">
    <property type="component" value="Unassembled WGS sequence"/>
</dbReference>
<feature type="transmembrane region" description="Helical" evidence="7">
    <location>
        <begin position="34"/>
        <end position="53"/>
    </location>
</feature>
<evidence type="ECO:0000256" key="7">
    <source>
        <dbReference type="SAM" id="Phobius"/>
    </source>
</evidence>
<evidence type="ECO:0000256" key="1">
    <source>
        <dbReference type="ARBA" id="ARBA00004651"/>
    </source>
</evidence>
<organism evidence="9 10">
    <name type="scientific">Mycolicibacterium iranicum</name>
    <name type="common">Mycobacterium iranicum</name>
    <dbReference type="NCBI Taxonomy" id="912594"/>
    <lineage>
        <taxon>Bacteria</taxon>
        <taxon>Bacillati</taxon>
        <taxon>Actinomycetota</taxon>
        <taxon>Actinomycetes</taxon>
        <taxon>Mycobacteriales</taxon>
        <taxon>Mycobacteriaceae</taxon>
        <taxon>Mycolicibacterium</taxon>
    </lineage>
</organism>
<feature type="transmembrane region" description="Helical" evidence="7">
    <location>
        <begin position="287"/>
        <end position="307"/>
    </location>
</feature>
<feature type="transmembrane region" description="Helical" evidence="7">
    <location>
        <begin position="377"/>
        <end position="401"/>
    </location>
</feature>
<feature type="transmembrane region" description="Helical" evidence="7">
    <location>
        <begin position="316"/>
        <end position="335"/>
    </location>
</feature>
<feature type="domain" description="Major facilitator superfamily (MFS) profile" evidence="8">
    <location>
        <begin position="22"/>
        <end position="432"/>
    </location>
</feature>
<feature type="transmembrane region" description="Helical" evidence="7">
    <location>
        <begin position="160"/>
        <end position="185"/>
    </location>
</feature>
<dbReference type="InterPro" id="IPR011701">
    <property type="entry name" value="MFS"/>
</dbReference>
<feature type="transmembrane region" description="Helical" evidence="7">
    <location>
        <begin position="341"/>
        <end position="365"/>
    </location>
</feature>
<dbReference type="Pfam" id="PF07690">
    <property type="entry name" value="MFS_1"/>
    <property type="match status" value="1"/>
</dbReference>
<feature type="transmembrane region" description="Helical" evidence="7">
    <location>
        <begin position="250"/>
        <end position="275"/>
    </location>
</feature>
<sequence length="438" mass="45932">MTANTMAATDADRGDPRDLRRISMAGYVGSAIEFYDFFIYGTAAALVFPTVFFPELSHVMATTASLGTFAAAFIARPVGAAVFGHFGDRLGRKRTLVATLMVMGIATVGVGLIPSAATIGIAAPLLLITLRLMQGFAVGGEWAGSVLMSAENAPAQRRGFYGMFTQLGLGTALVMSNFVFLAVHVGFGEDSPAFMQWGWRIPFLLSAVLIVAALIIRLKVKETPAFSETSTKPAQGVPLITLLRTQGRSVLLAGGVAICSAMLAFQAGTFITHYAADHLDYSTNSVLFVNVVGGLCAVGCAAVTAILSDSHGRRRITLCAFAFAAPWAFAVFPLVEMHNPVVFGLTVIVTYAFVGLCMGPLAAFLPETFATEHRYTAAALSHTMGAIIGGALPPVLSPVLAAHFGGWGVAVMMGGLATVSLACVAAMPETLPRRTTPR</sequence>
<feature type="transmembrane region" description="Helical" evidence="7">
    <location>
        <begin position="407"/>
        <end position="428"/>
    </location>
</feature>
<dbReference type="PANTHER" id="PTHR43045:SF2">
    <property type="entry name" value="INNER MEMBRANE METABOLITE TRANSPORT PROTEIN YHJE"/>
    <property type="match status" value="1"/>
</dbReference>
<feature type="transmembrane region" description="Helical" evidence="7">
    <location>
        <begin position="197"/>
        <end position="216"/>
    </location>
</feature>
<evidence type="ECO:0000313" key="10">
    <source>
        <dbReference type="Proteomes" id="UP001084650"/>
    </source>
</evidence>
<accession>A0ABT4HRV7</accession>
<dbReference type="InterPro" id="IPR020846">
    <property type="entry name" value="MFS_dom"/>
</dbReference>
<feature type="transmembrane region" description="Helical" evidence="7">
    <location>
        <begin position="59"/>
        <end position="83"/>
    </location>
</feature>
<dbReference type="PROSITE" id="PS50850">
    <property type="entry name" value="MFS"/>
    <property type="match status" value="1"/>
</dbReference>
<dbReference type="SUPFAM" id="SSF103473">
    <property type="entry name" value="MFS general substrate transporter"/>
    <property type="match status" value="1"/>
</dbReference>
<dbReference type="Gene3D" id="1.20.1250.20">
    <property type="entry name" value="MFS general substrate transporter like domains"/>
    <property type="match status" value="1"/>
</dbReference>